<name>A0A914PQH5_9BILA</name>
<proteinExistence type="predicted"/>
<accession>A0A914PQH5</accession>
<evidence type="ECO:0000313" key="1">
    <source>
        <dbReference type="Proteomes" id="UP000887578"/>
    </source>
</evidence>
<dbReference type="Proteomes" id="UP000887578">
    <property type="component" value="Unplaced"/>
</dbReference>
<keyword evidence="1" id="KW-1185">Reference proteome</keyword>
<organism evidence="1 2">
    <name type="scientific">Panagrolaimus davidi</name>
    <dbReference type="NCBI Taxonomy" id="227884"/>
    <lineage>
        <taxon>Eukaryota</taxon>
        <taxon>Metazoa</taxon>
        <taxon>Ecdysozoa</taxon>
        <taxon>Nematoda</taxon>
        <taxon>Chromadorea</taxon>
        <taxon>Rhabditida</taxon>
        <taxon>Tylenchina</taxon>
        <taxon>Panagrolaimomorpha</taxon>
        <taxon>Panagrolaimoidea</taxon>
        <taxon>Panagrolaimidae</taxon>
        <taxon>Panagrolaimus</taxon>
    </lineage>
</organism>
<dbReference type="AlphaFoldDB" id="A0A914PQH5"/>
<protein>
    <submittedName>
        <fullName evidence="2">DUF38 domain-containing protein</fullName>
    </submittedName>
</protein>
<reference evidence="2" key="1">
    <citation type="submission" date="2022-11" db="UniProtKB">
        <authorList>
            <consortium name="WormBaseParasite"/>
        </authorList>
    </citation>
    <scope>IDENTIFICATION</scope>
</reference>
<dbReference type="WBParaSite" id="PDA_v2.g20834.t1">
    <property type="protein sequence ID" value="PDA_v2.g20834.t1"/>
    <property type="gene ID" value="PDA_v2.g20834"/>
</dbReference>
<evidence type="ECO:0000313" key="2">
    <source>
        <dbReference type="WBParaSite" id="PDA_v2.g20834.t1"/>
    </source>
</evidence>
<sequence>MSCIFCDSVEHLTQNCDKYVTDVERNRHLFAINTCKHCKSSYDKYYTFCIKCEPITKCFSCFSRQHHTFFCPVRESHPPKWFVPKIDQALFKRFFNMFDPLEQYSFVISDPEALNYVKLKKVKVRSDINYTNFQKPFNDDIVVVDGDAKFQYSSDNGLILFDSSSDAYFNFIEAVSNKLLFIKAQTVTLKSVNLTCKDFYYMISPITKVLKCDKIVFTPDISFAEIVKKLPNVEILSFYRTYIETENTWVDDLKIYGRTIVSLEMDVKDLVFNVKDLAEIIKTKRMRVSLHLDVFVSGIEAKSILMTEEFLNYFKFTPPTSSSTFYFLHIYNPLRNYNYYLTPI</sequence>